<dbReference type="PRINTS" id="PR00413">
    <property type="entry name" value="HADHALOGNASE"/>
</dbReference>
<dbReference type="SUPFAM" id="SSF56784">
    <property type="entry name" value="HAD-like"/>
    <property type="match status" value="1"/>
</dbReference>
<gene>
    <name evidence="3" type="ORF">ACFYXQ_34810</name>
</gene>
<proteinExistence type="inferred from homology"/>
<dbReference type="InterPro" id="IPR006328">
    <property type="entry name" value="2-HAD"/>
</dbReference>
<reference evidence="3 4" key="1">
    <citation type="submission" date="2024-10" db="EMBL/GenBank/DDBJ databases">
        <title>The Natural Products Discovery Center: Release of the First 8490 Sequenced Strains for Exploring Actinobacteria Biosynthetic Diversity.</title>
        <authorList>
            <person name="Kalkreuter E."/>
            <person name="Kautsar S.A."/>
            <person name="Yang D."/>
            <person name="Bader C.D."/>
            <person name="Teijaro C.N."/>
            <person name="Fluegel L."/>
            <person name="Davis C.M."/>
            <person name="Simpson J.R."/>
            <person name="Lauterbach L."/>
            <person name="Steele A.D."/>
            <person name="Gui C."/>
            <person name="Meng S."/>
            <person name="Li G."/>
            <person name="Viehrig K."/>
            <person name="Ye F."/>
            <person name="Su P."/>
            <person name="Kiefer A.F."/>
            <person name="Nichols A."/>
            <person name="Cepeda A.J."/>
            <person name="Yan W."/>
            <person name="Fan B."/>
            <person name="Jiang Y."/>
            <person name="Adhikari A."/>
            <person name="Zheng C.-J."/>
            <person name="Schuster L."/>
            <person name="Cowan T.M."/>
            <person name="Smanski M.J."/>
            <person name="Chevrette M.G."/>
            <person name="De Carvalho L.P.S."/>
            <person name="Shen B."/>
        </authorList>
    </citation>
    <scope>NUCLEOTIDE SEQUENCE [LARGE SCALE GENOMIC DNA]</scope>
    <source>
        <strain evidence="3 4">NPDC002593</strain>
    </source>
</reference>
<comment type="caution">
    <text evidence="3">The sequence shown here is derived from an EMBL/GenBank/DDBJ whole genome shotgun (WGS) entry which is preliminary data.</text>
</comment>
<dbReference type="SFLD" id="SFLDG01129">
    <property type="entry name" value="C1.5:_HAD__Beta-PGM__Phosphata"/>
    <property type="match status" value="1"/>
</dbReference>
<dbReference type="Proteomes" id="UP001601992">
    <property type="component" value="Unassembled WGS sequence"/>
</dbReference>
<dbReference type="Gene3D" id="1.10.150.240">
    <property type="entry name" value="Putative phosphatase, domain 2"/>
    <property type="match status" value="1"/>
</dbReference>
<organism evidence="3 4">
    <name type="scientific">Nocardia jiangxiensis</name>
    <dbReference type="NCBI Taxonomy" id="282685"/>
    <lineage>
        <taxon>Bacteria</taxon>
        <taxon>Bacillati</taxon>
        <taxon>Actinomycetota</taxon>
        <taxon>Actinomycetes</taxon>
        <taxon>Mycobacteriales</taxon>
        <taxon>Nocardiaceae</taxon>
        <taxon>Nocardia</taxon>
    </lineage>
</organism>
<dbReference type="PANTHER" id="PTHR43316:SF3">
    <property type="entry name" value="HALOACID DEHALOGENASE, TYPE II (AFU_ORTHOLOGUE AFUA_2G07750)-RELATED"/>
    <property type="match status" value="1"/>
</dbReference>
<dbReference type="EMBL" id="JBIAQY010000016">
    <property type="protein sequence ID" value="MFF3572950.1"/>
    <property type="molecule type" value="Genomic_DNA"/>
</dbReference>
<dbReference type="RefSeq" id="WP_040822031.1">
    <property type="nucleotide sequence ID" value="NZ_JBIAQY010000016.1"/>
</dbReference>
<dbReference type="Gene3D" id="3.40.50.1000">
    <property type="entry name" value="HAD superfamily/HAD-like"/>
    <property type="match status" value="1"/>
</dbReference>
<dbReference type="Pfam" id="PF00702">
    <property type="entry name" value="Hydrolase"/>
    <property type="match status" value="1"/>
</dbReference>
<keyword evidence="2" id="KW-0378">Hydrolase</keyword>
<dbReference type="InterPro" id="IPR023198">
    <property type="entry name" value="PGP-like_dom2"/>
</dbReference>
<dbReference type="InterPro" id="IPR051540">
    <property type="entry name" value="S-2-haloacid_dehalogenase"/>
</dbReference>
<evidence type="ECO:0000313" key="3">
    <source>
        <dbReference type="EMBL" id="MFF3572950.1"/>
    </source>
</evidence>
<protein>
    <submittedName>
        <fullName evidence="3">Haloacid dehalogenase type II</fullName>
    </submittedName>
</protein>
<dbReference type="InterPro" id="IPR023214">
    <property type="entry name" value="HAD_sf"/>
</dbReference>
<dbReference type="NCBIfam" id="TIGR01428">
    <property type="entry name" value="HAD_type_II"/>
    <property type="match status" value="1"/>
</dbReference>
<dbReference type="NCBIfam" id="TIGR01493">
    <property type="entry name" value="HAD-SF-IA-v2"/>
    <property type="match status" value="1"/>
</dbReference>
<name>A0ABW6S9H1_9NOCA</name>
<dbReference type="SFLD" id="SFLDS00003">
    <property type="entry name" value="Haloacid_Dehalogenase"/>
    <property type="match status" value="1"/>
</dbReference>
<evidence type="ECO:0000313" key="4">
    <source>
        <dbReference type="Proteomes" id="UP001601992"/>
    </source>
</evidence>
<dbReference type="InterPro" id="IPR006439">
    <property type="entry name" value="HAD-SF_hydro_IA"/>
</dbReference>
<dbReference type="CDD" id="cd02588">
    <property type="entry name" value="HAD_L2-DEX"/>
    <property type="match status" value="1"/>
</dbReference>
<evidence type="ECO:0000256" key="2">
    <source>
        <dbReference type="ARBA" id="ARBA00022801"/>
    </source>
</evidence>
<dbReference type="InterPro" id="IPR036412">
    <property type="entry name" value="HAD-like_sf"/>
</dbReference>
<keyword evidence="4" id="KW-1185">Reference proteome</keyword>
<accession>A0ABW6S9H1</accession>
<comment type="similarity">
    <text evidence="1">Belongs to the HAD-like hydrolase superfamily. S-2-haloalkanoic acid dehalogenase family.</text>
</comment>
<dbReference type="PANTHER" id="PTHR43316">
    <property type="entry name" value="HYDROLASE, HALOACID DELAHOGENASE-RELATED"/>
    <property type="match status" value="1"/>
</dbReference>
<sequence length="245" mass="27336">MEFEPRAIKALVFDIFGTTFDWWTGVTDQLGVLIEKHGLSVDPVVVTDLWRADFFDALDAVRRGRREFALLDVLHAEGLDRVLAKIGGAVELSPDVRDAFVKTWHRLPAWPDVQDGLTRLREHYTVVALSNGGFAQTTALIKNAGLPFDCVLSAQIPRQYKPEPAVYRTAVDLLDRQPHELLMVAAHGWDLDGARAIGMRTAYVRRSREKGPHKQPEDPNSVVCDLLVNGFDELGDVLISRQGSV</sequence>
<evidence type="ECO:0000256" key="1">
    <source>
        <dbReference type="ARBA" id="ARBA00008106"/>
    </source>
</evidence>